<dbReference type="Gene3D" id="2.10.25.10">
    <property type="entry name" value="Laminin"/>
    <property type="match status" value="2"/>
</dbReference>
<protein>
    <recommendedName>
        <fullName evidence="9">EGF-like domain-containing protein</fullName>
    </recommendedName>
</protein>
<evidence type="ECO:0000256" key="6">
    <source>
        <dbReference type="PROSITE-ProRule" id="PRU00076"/>
    </source>
</evidence>
<evidence type="ECO:0000313" key="11">
    <source>
        <dbReference type="Proteomes" id="UP001190700"/>
    </source>
</evidence>
<accession>A0AAE0GZQ8</accession>
<name>A0AAE0GZQ8_9CHLO</name>
<feature type="transmembrane region" description="Helical" evidence="8">
    <location>
        <begin position="2559"/>
        <end position="2579"/>
    </location>
</feature>
<keyword evidence="11" id="KW-1185">Reference proteome</keyword>
<dbReference type="Proteomes" id="UP001190700">
    <property type="component" value="Unassembled WGS sequence"/>
</dbReference>
<proteinExistence type="predicted"/>
<feature type="region of interest" description="Disordered" evidence="7">
    <location>
        <begin position="2727"/>
        <end position="2750"/>
    </location>
</feature>
<keyword evidence="5 8" id="KW-0472">Membrane</keyword>
<organism evidence="10 11">
    <name type="scientific">Cymbomonas tetramitiformis</name>
    <dbReference type="NCBI Taxonomy" id="36881"/>
    <lineage>
        <taxon>Eukaryota</taxon>
        <taxon>Viridiplantae</taxon>
        <taxon>Chlorophyta</taxon>
        <taxon>Pyramimonadophyceae</taxon>
        <taxon>Pyramimonadales</taxon>
        <taxon>Pyramimonadaceae</taxon>
        <taxon>Cymbomonas</taxon>
    </lineage>
</organism>
<sequence>MRGSLDTYCLPITSCEYDNGGCDILTKCNDDAQQRCGECPEGYAGSGATGCVDEDGCQKGVDGCYANGCVDVAAPGIGYVCAPCPPGMVGNGSACRENLCSSANGGCDPVVTCEMDVQSDAAVCGACPSGLQMVETPSSNLTGETTYQQRCVEVDGCVSQPCWSSEDDAPFAQTCEDVPAPGAGRICGECPQGFLAAADGEGCVDIDECQEQPNGGCWISSDGSGLRTSCVNVPGAAYCTACPEVAGERYLGTGETGCRPGIACDVDNGNCDKLVACDSDAVAQCGACPAGYSGTGDTVCVDEDGCARDPCFPGVECVDIPAPGVGRTCQSCPEGYRGDGATCELCAVSIHVDAAMSTVVNGKVKRSQENQLAAAFNGLNEPDCTFSQGMRYMWRGVSSNGMVADLDSDTNKRETLIVYLPKDTLTTQVEYVMQLTATLNGNPKVMAAVETHFFVVSQPLVVLIQGGAVRTGEGLPVELDASSSYDPDGADGEMTFTWTCARSSNAANNNDTVDDYCRDVTGQLLWQSNLTGPRLSLALQGSAEGTEYRLLCLATKLLRRANATTSLTIVLDEELPVPTIVPLLYRTHDAGTKLTLNSQVTSLQPETLSVEWTVEPGDIATAEIANLDEAASTSLGSLDLVIHPNVLAEGSSYRFRLSAADASGLAWVSMDVITNVPPHSGAFHVTPAEGFMYETVFLHEGSGWEDHPDDLPLWYQLRYQVVGASGDNAPAMLTQWQPSGTFQQLITASGIEEFQHRVTIYLFVKDYLGATTSAAHNLTVRPLAFESEAVLEQYVDNALDSATHALMNGQDPLDTVLAMASLLNDAATVLTASSENASASTEWWHRFLLTNDHVDSKYRKLAEAGGGILNATGEEEARLKASRQAQRERMMSLNMEVWADLLPKTTDTITRVAELMASVGQSSAELTAVSRTDILALGDSLVARTRKPAHASSLAGSTGSSAVPPLSTKAAQATADALSSAVLSAEDTGDQNVDVTAAVDVMRAVAFSAMQHMVPGEQPAVVASSTVSSVAQCDDMDSDAARLFNEPLESPSGVAVTFPRSLASALPEEPSKAAGVVCTALISSAVDPHQNTTGSRQEDTGAPAYSGQISLLSSSGELSSGYMVSNVTSISLYNGTSEDDVLLVHGLEEAFTFTLAFRVPATHDRQARSDKVAEMDSQMLEHLLGHVIDALSGESSLRADDSDRGNIADADADINAQCVFFHEASRGAYEERQGGAQQTEGSHYSTEGCTTLPNPFPAGALLYWREVNVSMLGGQLEAAWGITNTSLLANCREVWVDDEAAAQDALATGLASKRLRTYVGEGCGISDSGNEVGCWWDWWLQAFMGPGCVWTDQLGCMCTHLTDFAAAQSTRFGSRRFPAKVEVFDTSDAMSLSVTGMAKSTALLSVLATFILGAGVLFCLSNYLHNRERMQLLVTLVNPIGGIFWSLDDTMSWSLVDNAEDAHHRPRNSDSSKNDLQKDDHDLTREGKHPTSADAAAGSDPATTFTRTRARARQRRQTLADAVAQLAATMDAVRGTAFDGLEDADGSQNDDNDVGGNEGMDFLTKRTTCSSTHLHLQQPLEMTLEAEADQDEGQRLDSSVDRGAVVKPLAQQITRKVSADDHKAYNSSNSLYDLPSCSGHASHIIFVDADAGKCGLTLSAPSPPLSSTNTSARSTGSNGRSSTEAKPWRTIAHREAANILLATIMKDLDGLPHATESGMASDIHDHNDFNDTSNGIGVTESYTTLQRTDGNAVEGLVVKGEAHPFIANSAEGAVNLQSHATTYPLSETGSLRAQHSAMKDAEPVDAAVELRSTWANKNRASIVGSIAARYRDTFARSHNKSSQRVSKLSVFKQEIRVLNARALFQTIKISVFRLQFCIPLNYLEQLALDKMDSLDASNAAAEVQGNGGREVGASTSQAVTEAMAGVAIQPISHAPDADDQQSPGTTEITHSASRALSSKKTLSSKGSLLTTGSSSSLKSIIFWKSKGLFKNMNMLKTSVSMDQLKRHQSSRKSVSSVVARHIKDACSDDEEEDDDADDIGHRDSNSLSINAEEKSHRDQRNDGKLSGVTSRRSAGQWQKRHLPVERMLGTALVQAFLSMNTILSKEDLSMQTTLASQLPWQMPCDRPFPWYVNTFKVLIGSIRTVGWYQRSHLWNLIFLQRPDGSYKMSVHLATVLKSGRPLEDLMINPVAPFDPAVLEESMPRQLMDALALEGGSLNNASDDWTAFMHPSRTSPSTVAHDVWATLLVVQRLMTYPFTWIENPDDPSWKHVTIQSNSEQYIARQCHEYPALRRCLPELERIASEHTQHWTKNHEKRIADMYAAQQLSQDNVGNKTQSFVEKCGRGLKRGEQAMSGFKTFRASFKRSAVTLAKAHPVTAIFMVSATEPFTRSDRILVQANTFICMLLFAVWFFYSKAVNCCRELRTHLSCPSSSSDVNAPCLGFPTCAALAVGEHADGEPEELAMMHGKFVCTAFPQSTYADRLWMVLIMIGIITPLTITLSNLFIMHANANIPKNWEIRQVPKKNVAGVGTTTAVLQTALLMLYAIFFKFEKMNKAIAVTFVTIFKTIIKTIIELSAYVQAILASSLSRCLGAREANKVRNRFDDSQGPPLLAELNGLGSLTQANMQHVAYCIIAVLWLTIAWTLFTYSMLLRDMMSIKTQNEFFAMWATAFGVGMFGVETMQIILIQIFASIVGDKIHMLFADIDQSMLWFEKFIQSKMSMEDAALDDNRQNDDDAGDQDMGDDADAFG</sequence>
<gene>
    <name evidence="10" type="ORF">CYMTET_5166</name>
</gene>
<evidence type="ECO:0000256" key="5">
    <source>
        <dbReference type="ARBA" id="ARBA00023136"/>
    </source>
</evidence>
<feature type="region of interest" description="Disordered" evidence="7">
    <location>
        <begin position="1660"/>
        <end position="1686"/>
    </location>
</feature>
<feature type="transmembrane region" description="Helical" evidence="8">
    <location>
        <begin position="1430"/>
        <end position="1447"/>
    </location>
</feature>
<feature type="region of interest" description="Disordered" evidence="7">
    <location>
        <begin position="1539"/>
        <end position="1558"/>
    </location>
</feature>
<evidence type="ECO:0000256" key="8">
    <source>
        <dbReference type="SAM" id="Phobius"/>
    </source>
</evidence>
<dbReference type="InterPro" id="IPR000742">
    <property type="entry name" value="EGF"/>
</dbReference>
<keyword evidence="6" id="KW-0245">EGF-like domain</keyword>
<dbReference type="PANTHER" id="PTHR46730">
    <property type="entry name" value="POLYCYSTIN-1"/>
    <property type="match status" value="1"/>
</dbReference>
<dbReference type="PANTHER" id="PTHR46730:SF1">
    <property type="entry name" value="PLAT DOMAIN-CONTAINING PROTEIN"/>
    <property type="match status" value="1"/>
</dbReference>
<evidence type="ECO:0000256" key="7">
    <source>
        <dbReference type="SAM" id="MobiDB-lite"/>
    </source>
</evidence>
<feature type="domain" description="EGF-like" evidence="9">
    <location>
        <begin position="302"/>
        <end position="344"/>
    </location>
</feature>
<dbReference type="GO" id="GO:0005886">
    <property type="term" value="C:plasma membrane"/>
    <property type="evidence" value="ECO:0007669"/>
    <property type="project" value="TreeGrafter"/>
</dbReference>
<feature type="transmembrane region" description="Helical" evidence="8">
    <location>
        <begin position="2664"/>
        <end position="2691"/>
    </location>
</feature>
<dbReference type="InterPro" id="IPR002859">
    <property type="entry name" value="PKD/REJ-like"/>
</dbReference>
<keyword evidence="3" id="KW-0677">Repeat</keyword>
<comment type="caution">
    <text evidence="6">Lacks conserved residue(s) required for the propagation of feature annotation.</text>
</comment>
<evidence type="ECO:0000256" key="4">
    <source>
        <dbReference type="ARBA" id="ARBA00022989"/>
    </source>
</evidence>
<dbReference type="GO" id="GO:0006816">
    <property type="term" value="P:calcium ion transport"/>
    <property type="evidence" value="ECO:0007669"/>
    <property type="project" value="TreeGrafter"/>
</dbReference>
<feature type="transmembrane region" description="Helical" evidence="8">
    <location>
        <begin position="2526"/>
        <end position="2547"/>
    </location>
</feature>
<feature type="transmembrane region" description="Helical" evidence="8">
    <location>
        <begin position="2628"/>
        <end position="2652"/>
    </location>
</feature>
<feature type="compositionally biased region" description="Polar residues" evidence="7">
    <location>
        <begin position="1673"/>
        <end position="1684"/>
    </location>
</feature>
<feature type="region of interest" description="Disordered" evidence="7">
    <location>
        <begin position="1462"/>
        <end position="1517"/>
    </location>
</feature>
<evidence type="ECO:0000256" key="1">
    <source>
        <dbReference type="ARBA" id="ARBA00004370"/>
    </source>
</evidence>
<feature type="compositionally biased region" description="Polar residues" evidence="7">
    <location>
        <begin position="2067"/>
        <end position="2076"/>
    </location>
</feature>
<dbReference type="Pfam" id="PF02010">
    <property type="entry name" value="REJ"/>
    <property type="match status" value="1"/>
</dbReference>
<reference evidence="10 11" key="1">
    <citation type="journal article" date="2015" name="Genome Biol. Evol.">
        <title>Comparative Genomics of a Bacterivorous Green Alga Reveals Evolutionary Causalities and Consequences of Phago-Mixotrophic Mode of Nutrition.</title>
        <authorList>
            <person name="Burns J.A."/>
            <person name="Paasch A."/>
            <person name="Narechania A."/>
            <person name="Kim E."/>
        </authorList>
    </citation>
    <scope>NUCLEOTIDE SEQUENCE [LARGE SCALE GENOMIC DNA]</scope>
    <source>
        <strain evidence="10 11">PLY_AMNH</strain>
    </source>
</reference>
<keyword evidence="2 8" id="KW-0812">Transmembrane</keyword>
<evidence type="ECO:0000259" key="9">
    <source>
        <dbReference type="PROSITE" id="PS50026"/>
    </source>
</evidence>
<feature type="compositionally biased region" description="Low complexity" evidence="7">
    <location>
        <begin position="1660"/>
        <end position="1672"/>
    </location>
</feature>
<evidence type="ECO:0000256" key="2">
    <source>
        <dbReference type="ARBA" id="ARBA00022692"/>
    </source>
</evidence>
<comment type="caution">
    <text evidence="10">The sequence shown here is derived from an EMBL/GenBank/DDBJ whole genome shotgun (WGS) entry which is preliminary data.</text>
</comment>
<evidence type="ECO:0000256" key="3">
    <source>
        <dbReference type="ARBA" id="ARBA00022737"/>
    </source>
</evidence>
<dbReference type="PROSITE" id="PS50026">
    <property type="entry name" value="EGF_3"/>
    <property type="match status" value="1"/>
</dbReference>
<feature type="transmembrane region" description="Helical" evidence="8">
    <location>
        <begin position="2394"/>
        <end position="2413"/>
    </location>
</feature>
<feature type="transmembrane region" description="Helical" evidence="8">
    <location>
        <begin position="2483"/>
        <end position="2506"/>
    </location>
</feature>
<evidence type="ECO:0000313" key="10">
    <source>
        <dbReference type="EMBL" id="KAK3287319.1"/>
    </source>
</evidence>
<comment type="subcellular location">
    <subcellularLocation>
        <location evidence="1">Membrane</location>
    </subcellularLocation>
</comment>
<feature type="compositionally biased region" description="Acidic residues" evidence="7">
    <location>
        <begin position="1540"/>
        <end position="1553"/>
    </location>
</feature>
<dbReference type="EMBL" id="LGRX02000906">
    <property type="protein sequence ID" value="KAK3287319.1"/>
    <property type="molecule type" value="Genomic_DNA"/>
</dbReference>
<dbReference type="GO" id="GO:0005261">
    <property type="term" value="F:monoatomic cation channel activity"/>
    <property type="evidence" value="ECO:0007669"/>
    <property type="project" value="TreeGrafter"/>
</dbReference>
<feature type="transmembrane region" description="Helical" evidence="8">
    <location>
        <begin position="1402"/>
        <end position="1423"/>
    </location>
</feature>
<feature type="compositionally biased region" description="Basic and acidic residues" evidence="7">
    <location>
        <begin position="2051"/>
        <end position="2063"/>
    </location>
</feature>
<keyword evidence="4 8" id="KW-1133">Transmembrane helix</keyword>
<feature type="compositionally biased region" description="Acidic residues" evidence="7">
    <location>
        <begin position="2027"/>
        <end position="2037"/>
    </location>
</feature>
<feature type="region of interest" description="Disordered" evidence="7">
    <location>
        <begin position="2024"/>
        <end position="2076"/>
    </location>
</feature>
<feature type="compositionally biased region" description="Polar residues" evidence="7">
    <location>
        <begin position="1940"/>
        <end position="1955"/>
    </location>
</feature>
<feature type="region of interest" description="Disordered" evidence="7">
    <location>
        <begin position="1933"/>
        <end position="1957"/>
    </location>
</feature>
<feature type="compositionally biased region" description="Acidic residues" evidence="7">
    <location>
        <begin position="2735"/>
        <end position="2750"/>
    </location>
</feature>
<feature type="compositionally biased region" description="Basic and acidic residues" evidence="7">
    <location>
        <begin position="1462"/>
        <end position="1491"/>
    </location>
</feature>
<dbReference type="SMART" id="SM00181">
    <property type="entry name" value="EGF"/>
    <property type="match status" value="5"/>
</dbReference>